<dbReference type="Gene3D" id="3.20.20.70">
    <property type="entry name" value="Aldolase class I"/>
    <property type="match status" value="1"/>
</dbReference>
<dbReference type="InterPro" id="IPR054691">
    <property type="entry name" value="LeuA/HCS_post-cat"/>
</dbReference>
<name>A0A0U9HW22_9BACT</name>
<dbReference type="Pfam" id="PF00682">
    <property type="entry name" value="HMGL-like"/>
    <property type="match status" value="1"/>
</dbReference>
<evidence type="ECO:0000256" key="1">
    <source>
        <dbReference type="ARBA" id="ARBA00006154"/>
    </source>
</evidence>
<dbReference type="PANTHER" id="PTHR42880">
    <property type="entry name" value="HOMOCITRATE SYNTHASE"/>
    <property type="match status" value="1"/>
</dbReference>
<comment type="caution">
    <text evidence="4">The sequence shown here is derived from an EMBL/GenBank/DDBJ whole genome shotgun (WGS) entry which is preliminary data.</text>
</comment>
<organism evidence="4 5">
    <name type="scientific">Thermodesulfovibrio aggregans</name>
    <dbReference type="NCBI Taxonomy" id="86166"/>
    <lineage>
        <taxon>Bacteria</taxon>
        <taxon>Pseudomonadati</taxon>
        <taxon>Nitrospirota</taxon>
        <taxon>Thermodesulfovibrionia</taxon>
        <taxon>Thermodesulfovibrionales</taxon>
        <taxon>Thermodesulfovibrionaceae</taxon>
        <taxon>Thermodesulfovibrio</taxon>
    </lineage>
</organism>
<feature type="domain" description="Pyruvate carboxyltransferase" evidence="3">
    <location>
        <begin position="7"/>
        <end position="278"/>
    </location>
</feature>
<dbReference type="Pfam" id="PF22617">
    <property type="entry name" value="HCS_D2"/>
    <property type="match status" value="1"/>
</dbReference>
<proteinExistence type="inferred from homology"/>
<accession>A0A0U9HW22</accession>
<dbReference type="EMBL" id="BCNO01000001">
    <property type="protein sequence ID" value="GAQ94925.1"/>
    <property type="molecule type" value="Genomic_DNA"/>
</dbReference>
<evidence type="ECO:0000313" key="5">
    <source>
        <dbReference type="Proteomes" id="UP000054976"/>
    </source>
</evidence>
<keyword evidence="5" id="KW-1185">Reference proteome</keyword>
<dbReference type="InterPro" id="IPR013785">
    <property type="entry name" value="Aldolase_TIM"/>
</dbReference>
<evidence type="ECO:0000256" key="2">
    <source>
        <dbReference type="ARBA" id="ARBA00022679"/>
    </source>
</evidence>
<dbReference type="InterPro" id="IPR002034">
    <property type="entry name" value="AIPM/Hcit_synth_CS"/>
</dbReference>
<dbReference type="AlphaFoldDB" id="A0A0U9HW22"/>
<evidence type="ECO:0000313" key="4">
    <source>
        <dbReference type="EMBL" id="GAQ94925.1"/>
    </source>
</evidence>
<gene>
    <name evidence="4" type="ORF">TAGGR_11120</name>
</gene>
<dbReference type="Gene3D" id="1.10.238.260">
    <property type="match status" value="1"/>
</dbReference>
<evidence type="ECO:0000259" key="3">
    <source>
        <dbReference type="PROSITE" id="PS50991"/>
    </source>
</evidence>
<dbReference type="SUPFAM" id="SSF51569">
    <property type="entry name" value="Aldolase"/>
    <property type="match status" value="1"/>
</dbReference>
<sequence>MANMGKVYIIDVTNRDGVQTSRILLPKLSKTMLNLYLDEMGVYQSEIGFPTLKHEVNYINANLELAEMGVLKRIHLEGWARAIPEDVELAFKNCPKLKHLNLSISTSEIMIQGKFQGRKTWDDIVKSMYNAVKLAKELGAETVGFNAEDASRTELSRLIEFILAGKEAGGDRFRYCDTLGCEDPITIYERIHTLALATKFPIEMHCHNDLGMAEAVSVAGAQATVEAGVDSYINTTINGYGERAGNADLVSTILALKFSHGLKEKCPLDEHINLKMAWKIARYASYAFNIPIPINQPGVGANAFAHESGIHADGVLKDRSNYELYSPEDVGRGEPELLETGRIITTGEYGGIKGFRYVYSKLGIEFHDDAEARKILELVQYANLHTQKPLTDDELRFIAQYPDIVRQILTVTP</sequence>
<dbReference type="PROSITE" id="PS00816">
    <property type="entry name" value="AIPM_HOMOCIT_SYNTH_2"/>
    <property type="match status" value="1"/>
</dbReference>
<reference evidence="5" key="1">
    <citation type="submission" date="2016-01" db="EMBL/GenBank/DDBJ databases">
        <title>Draft genome sequence of Thermodesulfovibrio aggregans strain TGE-P1.</title>
        <authorList>
            <person name="Sekiguchi Y."/>
            <person name="Ohashi A."/>
            <person name="Matsuura N."/>
            <person name="Tourlousse M.D."/>
        </authorList>
    </citation>
    <scope>NUCLEOTIDE SEQUENCE [LARGE SCALE GENOMIC DNA]</scope>
    <source>
        <strain evidence="5">TGE-P1</strain>
    </source>
</reference>
<dbReference type="InterPro" id="IPR000891">
    <property type="entry name" value="PYR_CT"/>
</dbReference>
<dbReference type="PANTHER" id="PTHR42880:SF1">
    <property type="entry name" value="ISOPROPYLMALATE_HOMOCITRATE_CITRAMALATE SYNTHASE FAMILY PROTEIN"/>
    <property type="match status" value="1"/>
</dbReference>
<comment type="similarity">
    <text evidence="1">Belongs to the alpha-IPM synthase/homocitrate synthase family.</text>
</comment>
<protein>
    <submittedName>
        <fullName evidence="4">Homocitrate synthase NifV</fullName>
    </submittedName>
</protein>
<dbReference type="GO" id="GO:0046912">
    <property type="term" value="F:acyltransferase activity, acyl groups converted into alkyl on transfer"/>
    <property type="evidence" value="ECO:0007669"/>
    <property type="project" value="InterPro"/>
</dbReference>
<dbReference type="STRING" id="86166.TAGGR_11120"/>
<dbReference type="PROSITE" id="PS50991">
    <property type="entry name" value="PYR_CT"/>
    <property type="match status" value="1"/>
</dbReference>
<dbReference type="Proteomes" id="UP000054976">
    <property type="component" value="Unassembled WGS sequence"/>
</dbReference>
<keyword evidence="2" id="KW-0808">Transferase</keyword>
<dbReference type="GO" id="GO:0019752">
    <property type="term" value="P:carboxylic acid metabolic process"/>
    <property type="evidence" value="ECO:0007669"/>
    <property type="project" value="InterPro"/>
</dbReference>